<evidence type="ECO:0000313" key="2">
    <source>
        <dbReference type="Proteomes" id="UP001301769"/>
    </source>
</evidence>
<dbReference type="EMBL" id="MU858078">
    <property type="protein sequence ID" value="KAK4215606.1"/>
    <property type="molecule type" value="Genomic_DNA"/>
</dbReference>
<sequence length="126" mass="13878">MVLLKPISPFAIWPMLISTLLPRHAILIPFVSSIADMLLRNSVHVERLPAARIRRGMSSGAGEHARNLGKPVWLKQTNLVDMSAFLACFPRFVCWSARIVRAGPCGEPGPGHCRLTLFCVSMSLSL</sequence>
<reference evidence="1" key="2">
    <citation type="submission" date="2023-05" db="EMBL/GenBank/DDBJ databases">
        <authorList>
            <consortium name="Lawrence Berkeley National Laboratory"/>
            <person name="Steindorff A."/>
            <person name="Hensen N."/>
            <person name="Bonometti L."/>
            <person name="Westerberg I."/>
            <person name="Brannstrom I.O."/>
            <person name="Guillou S."/>
            <person name="Cros-Aarteil S."/>
            <person name="Calhoun S."/>
            <person name="Haridas S."/>
            <person name="Kuo A."/>
            <person name="Mondo S."/>
            <person name="Pangilinan J."/>
            <person name="Riley R."/>
            <person name="Labutti K."/>
            <person name="Andreopoulos B."/>
            <person name="Lipzen A."/>
            <person name="Chen C."/>
            <person name="Yanf M."/>
            <person name="Daum C."/>
            <person name="Ng V."/>
            <person name="Clum A."/>
            <person name="Ohm R."/>
            <person name="Martin F."/>
            <person name="Silar P."/>
            <person name="Natvig D."/>
            <person name="Lalanne C."/>
            <person name="Gautier V."/>
            <person name="Ament-Velasquez S.L."/>
            <person name="Kruys A."/>
            <person name="Hutchinson M.I."/>
            <person name="Powell A.J."/>
            <person name="Barry K."/>
            <person name="Miller A.N."/>
            <person name="Grigoriev I.V."/>
            <person name="Debuchy R."/>
            <person name="Gladieux P."/>
            <person name="Thoren M.H."/>
            <person name="Johannesson H."/>
        </authorList>
    </citation>
    <scope>NUCLEOTIDE SEQUENCE</scope>
    <source>
        <strain evidence="1">PSN293</strain>
    </source>
</reference>
<protein>
    <submittedName>
        <fullName evidence="1">Uncharacterized protein</fullName>
    </submittedName>
</protein>
<evidence type="ECO:0000313" key="1">
    <source>
        <dbReference type="EMBL" id="KAK4215606.1"/>
    </source>
</evidence>
<organism evidence="1 2">
    <name type="scientific">Rhypophila decipiens</name>
    <dbReference type="NCBI Taxonomy" id="261697"/>
    <lineage>
        <taxon>Eukaryota</taxon>
        <taxon>Fungi</taxon>
        <taxon>Dikarya</taxon>
        <taxon>Ascomycota</taxon>
        <taxon>Pezizomycotina</taxon>
        <taxon>Sordariomycetes</taxon>
        <taxon>Sordariomycetidae</taxon>
        <taxon>Sordariales</taxon>
        <taxon>Naviculisporaceae</taxon>
        <taxon>Rhypophila</taxon>
    </lineage>
</organism>
<dbReference type="AlphaFoldDB" id="A0AAN6YBI9"/>
<comment type="caution">
    <text evidence="1">The sequence shown here is derived from an EMBL/GenBank/DDBJ whole genome shotgun (WGS) entry which is preliminary data.</text>
</comment>
<dbReference type="Proteomes" id="UP001301769">
    <property type="component" value="Unassembled WGS sequence"/>
</dbReference>
<accession>A0AAN6YBI9</accession>
<keyword evidence="2" id="KW-1185">Reference proteome</keyword>
<gene>
    <name evidence="1" type="ORF">QBC37DRAFT_418926</name>
</gene>
<name>A0AAN6YBI9_9PEZI</name>
<proteinExistence type="predicted"/>
<reference evidence="1" key="1">
    <citation type="journal article" date="2023" name="Mol. Phylogenet. Evol.">
        <title>Genome-scale phylogeny and comparative genomics of the fungal order Sordariales.</title>
        <authorList>
            <person name="Hensen N."/>
            <person name="Bonometti L."/>
            <person name="Westerberg I."/>
            <person name="Brannstrom I.O."/>
            <person name="Guillou S."/>
            <person name="Cros-Aarteil S."/>
            <person name="Calhoun S."/>
            <person name="Haridas S."/>
            <person name="Kuo A."/>
            <person name="Mondo S."/>
            <person name="Pangilinan J."/>
            <person name="Riley R."/>
            <person name="LaButti K."/>
            <person name="Andreopoulos B."/>
            <person name="Lipzen A."/>
            <person name="Chen C."/>
            <person name="Yan M."/>
            <person name="Daum C."/>
            <person name="Ng V."/>
            <person name="Clum A."/>
            <person name="Steindorff A."/>
            <person name="Ohm R.A."/>
            <person name="Martin F."/>
            <person name="Silar P."/>
            <person name="Natvig D.O."/>
            <person name="Lalanne C."/>
            <person name="Gautier V."/>
            <person name="Ament-Velasquez S.L."/>
            <person name="Kruys A."/>
            <person name="Hutchinson M.I."/>
            <person name="Powell A.J."/>
            <person name="Barry K."/>
            <person name="Miller A.N."/>
            <person name="Grigoriev I.V."/>
            <person name="Debuchy R."/>
            <person name="Gladieux P."/>
            <person name="Hiltunen Thoren M."/>
            <person name="Johannesson H."/>
        </authorList>
    </citation>
    <scope>NUCLEOTIDE SEQUENCE</scope>
    <source>
        <strain evidence="1">PSN293</strain>
    </source>
</reference>